<gene>
    <name evidence="3" type="ORF">CEY11_02555</name>
</gene>
<protein>
    <submittedName>
        <fullName evidence="3">MFS transporter</fullName>
    </submittedName>
</protein>
<organism evidence="3 4">
    <name type="scientific">Candidimonas nitroreducens</name>
    <dbReference type="NCBI Taxonomy" id="683354"/>
    <lineage>
        <taxon>Bacteria</taxon>
        <taxon>Pseudomonadati</taxon>
        <taxon>Pseudomonadota</taxon>
        <taxon>Betaproteobacteria</taxon>
        <taxon>Burkholderiales</taxon>
        <taxon>Alcaligenaceae</taxon>
        <taxon>Candidimonas</taxon>
    </lineage>
</organism>
<dbReference type="Gene3D" id="3.40.190.10">
    <property type="entry name" value="Periplasmic binding protein-like II"/>
    <property type="match status" value="1"/>
</dbReference>
<keyword evidence="2" id="KW-0732">Signal</keyword>
<evidence type="ECO:0000313" key="3">
    <source>
        <dbReference type="EMBL" id="OWT65643.1"/>
    </source>
</evidence>
<evidence type="ECO:0000313" key="4">
    <source>
        <dbReference type="Proteomes" id="UP000214603"/>
    </source>
</evidence>
<sequence length="322" mass="34034">MFRAGIRFFAAAVLGAATSIAAAAGYPDRPITMITPFPAGGATDGLARILAERMGRALRQSIVVENRAGAATTIGASHVARATPDGYTILLATNSTLVTNRFLFKKLPYDPDAFAPIGMIGIGPMVLLTAKKDHFKTLADVVQAAKAKPGALTIASFGTGTSSHLAAEYFQKAAGIKLLHVPYKGSAQAMPQLISGEVDLFFDMVSTGMPQVDSGKVGVLAITSKQRMSSLPKLPTMSESGYPGFEILAWFTLVAPPGTPEARTRVLDNALKVALADETVRKRMLAMGIEPSDGTAQTLLKQIKQEIPVIQSLVQRANIPVQ</sequence>
<dbReference type="SUPFAM" id="SSF53850">
    <property type="entry name" value="Periplasmic binding protein-like II"/>
    <property type="match status" value="1"/>
</dbReference>
<dbReference type="RefSeq" id="WP_088601793.1">
    <property type="nucleotide sequence ID" value="NZ_NJIH01000002.1"/>
</dbReference>
<dbReference type="EMBL" id="NJIH01000002">
    <property type="protein sequence ID" value="OWT65643.1"/>
    <property type="molecule type" value="Genomic_DNA"/>
</dbReference>
<name>A0A225MYP4_9BURK</name>
<dbReference type="OrthoDB" id="8678477at2"/>
<accession>A0A225MYP4</accession>
<evidence type="ECO:0000256" key="2">
    <source>
        <dbReference type="SAM" id="SignalP"/>
    </source>
</evidence>
<dbReference type="PANTHER" id="PTHR42928:SF5">
    <property type="entry name" value="BLR1237 PROTEIN"/>
    <property type="match status" value="1"/>
</dbReference>
<evidence type="ECO:0000256" key="1">
    <source>
        <dbReference type="ARBA" id="ARBA00006987"/>
    </source>
</evidence>
<dbReference type="InterPro" id="IPR042100">
    <property type="entry name" value="Bug_dom1"/>
</dbReference>
<reference evidence="4" key="1">
    <citation type="submission" date="2017-06" db="EMBL/GenBank/DDBJ databases">
        <title>Herbaspirillum phytohormonus sp. nov., isolated from the root nodule of Robinia pseudoacacia in lead-zinc mine.</title>
        <authorList>
            <person name="Fan M."/>
            <person name="Lin Y."/>
        </authorList>
    </citation>
    <scope>NUCLEOTIDE SEQUENCE [LARGE SCALE GENOMIC DNA]</scope>
    <source>
        <strain evidence="4">SC-089</strain>
    </source>
</reference>
<feature type="signal peptide" evidence="2">
    <location>
        <begin position="1"/>
        <end position="23"/>
    </location>
</feature>
<keyword evidence="4" id="KW-1185">Reference proteome</keyword>
<dbReference type="PIRSF" id="PIRSF017082">
    <property type="entry name" value="YflP"/>
    <property type="match status" value="1"/>
</dbReference>
<feature type="chain" id="PRO_5012352751" evidence="2">
    <location>
        <begin position="24"/>
        <end position="322"/>
    </location>
</feature>
<dbReference type="Gene3D" id="3.40.190.150">
    <property type="entry name" value="Bordetella uptake gene, domain 1"/>
    <property type="match status" value="1"/>
</dbReference>
<dbReference type="InterPro" id="IPR005064">
    <property type="entry name" value="BUG"/>
</dbReference>
<proteinExistence type="inferred from homology"/>
<comment type="similarity">
    <text evidence="1">Belongs to the UPF0065 (bug) family.</text>
</comment>
<comment type="caution">
    <text evidence="3">The sequence shown here is derived from an EMBL/GenBank/DDBJ whole genome shotgun (WGS) entry which is preliminary data.</text>
</comment>
<dbReference type="Proteomes" id="UP000214603">
    <property type="component" value="Unassembled WGS sequence"/>
</dbReference>
<dbReference type="CDD" id="cd07012">
    <property type="entry name" value="PBP2_Bug_TTT"/>
    <property type="match status" value="1"/>
</dbReference>
<dbReference type="PANTHER" id="PTHR42928">
    <property type="entry name" value="TRICARBOXYLATE-BINDING PROTEIN"/>
    <property type="match status" value="1"/>
</dbReference>
<dbReference type="AlphaFoldDB" id="A0A225MYP4"/>
<dbReference type="Pfam" id="PF03401">
    <property type="entry name" value="TctC"/>
    <property type="match status" value="1"/>
</dbReference>